<dbReference type="Proteomes" id="UP001272137">
    <property type="component" value="Unassembled WGS sequence"/>
</dbReference>
<organism evidence="3 4">
    <name type="scientific">Burkholderia thailandensis</name>
    <dbReference type="NCBI Taxonomy" id="57975"/>
    <lineage>
        <taxon>Bacteria</taxon>
        <taxon>Pseudomonadati</taxon>
        <taxon>Pseudomonadota</taxon>
        <taxon>Betaproteobacteria</taxon>
        <taxon>Burkholderiales</taxon>
        <taxon>Burkholderiaceae</taxon>
        <taxon>Burkholderia</taxon>
        <taxon>pseudomallei group</taxon>
    </lineage>
</organism>
<accession>A0AAW9CPL7</accession>
<proteinExistence type="predicted"/>
<dbReference type="Gene3D" id="1.20.1290.10">
    <property type="entry name" value="AhpD-like"/>
    <property type="match status" value="1"/>
</dbReference>
<dbReference type="NCBIfam" id="TIGR00778">
    <property type="entry name" value="ahpD_dom"/>
    <property type="match status" value="1"/>
</dbReference>
<dbReference type="InterPro" id="IPR029032">
    <property type="entry name" value="AhpD-like"/>
</dbReference>
<feature type="domain" description="Carboxymuconolactone decarboxylase-like" evidence="2">
    <location>
        <begin position="47"/>
        <end position="90"/>
    </location>
</feature>
<protein>
    <submittedName>
        <fullName evidence="3">Alkylhydroperoxidase AhpD family core domain protein</fullName>
    </submittedName>
</protein>
<name>A0AAW9CPL7_BURTH</name>
<dbReference type="GO" id="GO:0051920">
    <property type="term" value="F:peroxiredoxin activity"/>
    <property type="evidence" value="ECO:0007669"/>
    <property type="project" value="InterPro"/>
</dbReference>
<gene>
    <name evidence="3" type="ORF">C7S16_5338</name>
</gene>
<evidence type="ECO:0000313" key="4">
    <source>
        <dbReference type="Proteomes" id="UP001272137"/>
    </source>
</evidence>
<feature type="compositionally biased region" description="Basic and acidic residues" evidence="1">
    <location>
        <begin position="141"/>
        <end position="152"/>
    </location>
</feature>
<reference evidence="3" key="1">
    <citation type="submission" date="2018-08" db="EMBL/GenBank/DDBJ databases">
        <title>Identification of Burkholderia cepacia strains that express a Burkholderia pseudomallei-like capsular polysaccharide.</title>
        <authorList>
            <person name="Burtnick M.N."/>
            <person name="Vongsouvath M."/>
            <person name="Newton P."/>
            <person name="Wuthiekanun V."/>
            <person name="Limmathurotsakul D."/>
            <person name="Brett P.J."/>
            <person name="Chantratita N."/>
            <person name="Dance D.A."/>
        </authorList>
    </citation>
    <scope>NUCLEOTIDE SEQUENCE</scope>
    <source>
        <strain evidence="3">SBXCC001</strain>
    </source>
</reference>
<dbReference type="EMBL" id="QXCT01000001">
    <property type="protein sequence ID" value="MDW9250757.1"/>
    <property type="molecule type" value="Genomic_DNA"/>
</dbReference>
<dbReference type="SUPFAM" id="SSF69118">
    <property type="entry name" value="AhpD-like"/>
    <property type="match status" value="1"/>
</dbReference>
<dbReference type="InterPro" id="IPR004675">
    <property type="entry name" value="AhpD_core"/>
</dbReference>
<evidence type="ECO:0000256" key="1">
    <source>
        <dbReference type="SAM" id="MobiDB-lite"/>
    </source>
</evidence>
<dbReference type="Pfam" id="PF02627">
    <property type="entry name" value="CMD"/>
    <property type="match status" value="1"/>
</dbReference>
<feature type="region of interest" description="Disordered" evidence="1">
    <location>
        <begin position="128"/>
        <end position="159"/>
    </location>
</feature>
<sequence length="178" mass="19282">MDRRVDGGAAPTFKSCAAGPRARPSIAFAAGRRSEPSRDRYSRSGITSQLNGCAFCVGMHVKMAKIHGDHEPRLHHVASWREPLLFSPRAPRWSGPTCRPACPPTACRTTSTNASAPGFPTRRCRISRSGSPAACGRHVPRGPERHTHDRRNASTTKPAKFAALRLKDEGAPVLTPVK</sequence>
<evidence type="ECO:0000259" key="2">
    <source>
        <dbReference type="Pfam" id="PF02627"/>
    </source>
</evidence>
<dbReference type="AlphaFoldDB" id="A0AAW9CPL7"/>
<dbReference type="InterPro" id="IPR003779">
    <property type="entry name" value="CMD-like"/>
</dbReference>
<comment type="caution">
    <text evidence="3">The sequence shown here is derived from an EMBL/GenBank/DDBJ whole genome shotgun (WGS) entry which is preliminary data.</text>
</comment>
<evidence type="ECO:0000313" key="3">
    <source>
        <dbReference type="EMBL" id="MDW9250757.1"/>
    </source>
</evidence>